<dbReference type="EMBL" id="CGBR01000005">
    <property type="protein sequence ID" value="CFQ57568.1"/>
    <property type="molecule type" value="Genomic_DNA"/>
</dbReference>
<keyword evidence="1" id="KW-0479">Metal-binding</keyword>
<dbReference type="Pfam" id="PF01258">
    <property type="entry name" value="zf-dskA_traR"/>
    <property type="match status" value="1"/>
</dbReference>
<evidence type="ECO:0000313" key="7">
    <source>
        <dbReference type="Proteomes" id="UP000048841"/>
    </source>
</evidence>
<evidence type="ECO:0000259" key="5">
    <source>
        <dbReference type="Pfam" id="PF01258"/>
    </source>
</evidence>
<dbReference type="Gene3D" id="1.20.120.910">
    <property type="entry name" value="DksA, coiled-coil domain"/>
    <property type="match status" value="1"/>
</dbReference>
<gene>
    <name evidence="6" type="ORF">ERS137941_01182</name>
</gene>
<evidence type="ECO:0000256" key="4">
    <source>
        <dbReference type="PROSITE-ProRule" id="PRU00510"/>
    </source>
</evidence>
<evidence type="ECO:0000256" key="3">
    <source>
        <dbReference type="ARBA" id="ARBA00022833"/>
    </source>
</evidence>
<evidence type="ECO:0000313" key="6">
    <source>
        <dbReference type="EMBL" id="CFQ57568.1"/>
    </source>
</evidence>
<feature type="domain" description="Zinc finger DksA/TraR C4-type" evidence="5">
    <location>
        <begin position="33"/>
        <end position="63"/>
    </location>
</feature>
<comment type="caution">
    <text evidence="4">Lacks conserved residue(s) required for the propagation of feature annotation.</text>
</comment>
<protein>
    <submittedName>
        <fullName evidence="6">DnaK suppressor protein</fullName>
    </submittedName>
</protein>
<dbReference type="SUPFAM" id="SSF57716">
    <property type="entry name" value="Glucocorticoid receptor-like (DNA-binding domain)"/>
    <property type="match status" value="1"/>
</dbReference>
<dbReference type="AlphaFoldDB" id="A0A0H5G3D2"/>
<reference evidence="6 7" key="1">
    <citation type="submission" date="2015-03" db="EMBL/GenBank/DDBJ databases">
        <authorList>
            <person name="Murphy D."/>
        </authorList>
    </citation>
    <scope>NUCLEOTIDE SEQUENCE [LARGE SCALE GENOMIC DNA]</scope>
    <source>
        <strain evidence="6 7">IP26249</strain>
    </source>
</reference>
<dbReference type="GO" id="GO:0008270">
    <property type="term" value="F:zinc ion binding"/>
    <property type="evidence" value="ECO:0007669"/>
    <property type="project" value="UniProtKB-KW"/>
</dbReference>
<keyword evidence="2" id="KW-0863">Zinc-finger</keyword>
<name>A0A0H5G3D2_YEREN</name>
<dbReference type="Proteomes" id="UP000048841">
    <property type="component" value="Unassembled WGS sequence"/>
</dbReference>
<dbReference type="RefSeq" id="WP_023160745.1">
    <property type="nucleotide sequence ID" value="NZ_CGBR01000005.1"/>
</dbReference>
<organism evidence="6 7">
    <name type="scientific">Yersinia enterocolitica</name>
    <dbReference type="NCBI Taxonomy" id="630"/>
    <lineage>
        <taxon>Bacteria</taxon>
        <taxon>Pseudomonadati</taxon>
        <taxon>Pseudomonadota</taxon>
        <taxon>Gammaproteobacteria</taxon>
        <taxon>Enterobacterales</taxon>
        <taxon>Yersiniaceae</taxon>
        <taxon>Yersinia</taxon>
    </lineage>
</organism>
<dbReference type="InterPro" id="IPR000962">
    <property type="entry name" value="Znf_DskA_TraR"/>
</dbReference>
<keyword evidence="3" id="KW-0862">Zinc</keyword>
<sequence length="76" mass="8654">MDVFDRASDMEIDDRQRALNAHLNRVKETPTEYGFCNDCGESIPPQRLAIDAVRCVKCQQIKELKEAQHGVGVHKK</sequence>
<dbReference type="PROSITE" id="PS51128">
    <property type="entry name" value="ZF_DKSA_2"/>
    <property type="match status" value="1"/>
</dbReference>
<evidence type="ECO:0000256" key="2">
    <source>
        <dbReference type="ARBA" id="ARBA00022771"/>
    </source>
</evidence>
<proteinExistence type="predicted"/>
<accession>A0A0H5G3D2</accession>
<evidence type="ECO:0000256" key="1">
    <source>
        <dbReference type="ARBA" id="ARBA00022723"/>
    </source>
</evidence>